<evidence type="ECO:0000313" key="17">
    <source>
        <dbReference type="EMBL" id="KAK5644318.1"/>
    </source>
</evidence>
<feature type="binding site" evidence="11">
    <location>
        <position position="229"/>
    </location>
    <ligand>
        <name>Zn(2+)</name>
        <dbReference type="ChEBI" id="CHEBI:29105"/>
        <label>2</label>
        <note>catalytic</note>
    </ligand>
</feature>
<keyword evidence="12" id="KW-0106">Calcium</keyword>
<dbReference type="SMART" id="SM00235">
    <property type="entry name" value="ZnMc"/>
    <property type="match status" value="1"/>
</dbReference>
<feature type="binding site" evidence="12">
    <location>
        <position position="449"/>
    </location>
    <ligand>
        <name>Ca(2+)</name>
        <dbReference type="ChEBI" id="CHEBI:29108"/>
        <label>4</label>
    </ligand>
</feature>
<dbReference type="GO" id="GO:0031012">
    <property type="term" value="C:extracellular matrix"/>
    <property type="evidence" value="ECO:0007669"/>
    <property type="project" value="InterPro"/>
</dbReference>
<feature type="binding site" evidence="11">
    <location>
        <position position="233"/>
    </location>
    <ligand>
        <name>Zn(2+)</name>
        <dbReference type="ChEBI" id="CHEBI:29105"/>
        <label>2</label>
        <note>catalytic</note>
    </ligand>
</feature>
<proteinExistence type="inferred from homology"/>
<dbReference type="Pfam" id="PF00413">
    <property type="entry name" value="Peptidase_M10"/>
    <property type="match status" value="1"/>
</dbReference>
<evidence type="ECO:0000256" key="13">
    <source>
        <dbReference type="PROSITE-ProRule" id="PRU01011"/>
    </source>
</evidence>
<gene>
    <name evidence="17" type="ORF">RI129_005618</name>
</gene>
<protein>
    <recommendedName>
        <fullName evidence="16">Peptidase metallopeptidase domain-containing protein</fullName>
    </recommendedName>
</protein>
<feature type="compositionally biased region" description="Acidic residues" evidence="14">
    <location>
        <begin position="314"/>
        <end position="325"/>
    </location>
</feature>
<feature type="binding site" evidence="12">
    <location>
        <position position="163"/>
    </location>
    <ligand>
        <name>Ca(2+)</name>
        <dbReference type="ChEBI" id="CHEBI:29108"/>
        <label>2</label>
    </ligand>
</feature>
<keyword evidence="5" id="KW-0677">Repeat</keyword>
<feature type="binding site" evidence="12">
    <location>
        <position position="180"/>
    </location>
    <ligand>
        <name>Ca(2+)</name>
        <dbReference type="ChEBI" id="CHEBI:29108"/>
        <label>3</label>
    </ligand>
</feature>
<evidence type="ECO:0000256" key="7">
    <source>
        <dbReference type="ARBA" id="ARBA00022833"/>
    </source>
</evidence>
<dbReference type="FunFam" id="3.40.390.10:FF:000022">
    <property type="entry name" value="Matrix metalloproteinase 1, isoform C"/>
    <property type="match status" value="1"/>
</dbReference>
<keyword evidence="9" id="KW-0865">Zymogen</keyword>
<comment type="similarity">
    <text evidence="1">Belongs to the peptidase M10A family.</text>
</comment>
<evidence type="ECO:0000256" key="6">
    <source>
        <dbReference type="ARBA" id="ARBA00022801"/>
    </source>
</evidence>
<feature type="binding site" evidence="12">
    <location>
        <position position="205"/>
    </location>
    <ligand>
        <name>Ca(2+)</name>
        <dbReference type="ChEBI" id="CHEBI:29108"/>
        <label>3</label>
    </ligand>
</feature>
<feature type="binding site" evidence="12">
    <location>
        <position position="208"/>
    </location>
    <ligand>
        <name>Ca(2+)</name>
        <dbReference type="ChEBI" id="CHEBI:29108"/>
        <label>3</label>
    </ligand>
</feature>
<reference evidence="17 18" key="1">
    <citation type="journal article" date="2024" name="Insects">
        <title>An Improved Chromosome-Level Genome Assembly of the Firefly Pyrocoelia pectoralis.</title>
        <authorList>
            <person name="Fu X."/>
            <person name="Meyer-Rochow V.B."/>
            <person name="Ballantyne L."/>
            <person name="Zhu X."/>
        </authorList>
    </citation>
    <scope>NUCLEOTIDE SEQUENCE [LARGE SCALE GENOMIC DNA]</scope>
    <source>
        <strain evidence="17">XCY_ONT2</strain>
    </source>
</reference>
<dbReference type="Pfam" id="PF01471">
    <property type="entry name" value="PG_binding_1"/>
    <property type="match status" value="1"/>
</dbReference>
<feature type="repeat" description="Hemopexin" evidence="13">
    <location>
        <begin position="493"/>
        <end position="538"/>
    </location>
</feature>
<keyword evidence="18" id="KW-1185">Reference proteome</keyword>
<dbReference type="InterPro" id="IPR021158">
    <property type="entry name" value="Pept_M10A_Zn_BS"/>
</dbReference>
<keyword evidence="4 15" id="KW-0732">Signal</keyword>
<dbReference type="InterPro" id="IPR002477">
    <property type="entry name" value="Peptidoglycan-bd-like"/>
</dbReference>
<dbReference type="SUPFAM" id="SSF50923">
    <property type="entry name" value="Hemopexin-like domain"/>
    <property type="match status" value="1"/>
</dbReference>
<evidence type="ECO:0000256" key="14">
    <source>
        <dbReference type="SAM" id="MobiDB-lite"/>
    </source>
</evidence>
<dbReference type="InterPro" id="IPR033739">
    <property type="entry name" value="M10A_MMP"/>
</dbReference>
<dbReference type="CDD" id="cd04278">
    <property type="entry name" value="ZnMc_MMP"/>
    <property type="match status" value="1"/>
</dbReference>
<feature type="repeat" description="Hemopexin" evidence="13">
    <location>
        <begin position="589"/>
        <end position="635"/>
    </location>
</feature>
<feature type="compositionally biased region" description="Basic and acidic residues" evidence="14">
    <location>
        <begin position="345"/>
        <end position="364"/>
    </location>
</feature>
<evidence type="ECO:0000256" key="10">
    <source>
        <dbReference type="PIRSR" id="PIRSR001191-1"/>
    </source>
</evidence>
<dbReference type="GO" id="GO:0006508">
    <property type="term" value="P:proteolysis"/>
    <property type="evidence" value="ECO:0007669"/>
    <property type="project" value="UniProtKB-KW"/>
</dbReference>
<dbReference type="SUPFAM" id="SSF47090">
    <property type="entry name" value="PGBD-like"/>
    <property type="match status" value="1"/>
</dbReference>
<keyword evidence="7 11" id="KW-0862">Zinc</keyword>
<feature type="active site" evidence="10">
    <location>
        <position position="230"/>
    </location>
</feature>
<dbReference type="Pfam" id="PF00045">
    <property type="entry name" value="Hemopexin"/>
    <property type="match status" value="4"/>
</dbReference>
<name>A0AAN7ZM88_9COLE</name>
<dbReference type="InterPro" id="IPR018487">
    <property type="entry name" value="Hemopexin-like_repeat"/>
</dbReference>
<dbReference type="SUPFAM" id="SSF55486">
    <property type="entry name" value="Metalloproteases ('zincins'), catalytic domain"/>
    <property type="match status" value="1"/>
</dbReference>
<evidence type="ECO:0000256" key="3">
    <source>
        <dbReference type="ARBA" id="ARBA00022723"/>
    </source>
</evidence>
<evidence type="ECO:0000256" key="12">
    <source>
        <dbReference type="PIRSR" id="PIRSR621190-2"/>
    </source>
</evidence>
<dbReference type="PROSITE" id="PS51642">
    <property type="entry name" value="HEMOPEXIN_2"/>
    <property type="match status" value="4"/>
</dbReference>
<feature type="repeat" description="Hemopexin" evidence="13">
    <location>
        <begin position="540"/>
        <end position="588"/>
    </location>
</feature>
<evidence type="ECO:0000256" key="1">
    <source>
        <dbReference type="ARBA" id="ARBA00010370"/>
    </source>
</evidence>
<accession>A0AAN7ZM88</accession>
<dbReference type="SMART" id="SM00120">
    <property type="entry name" value="HX"/>
    <property type="match status" value="4"/>
</dbReference>
<dbReference type="InterPro" id="IPR024079">
    <property type="entry name" value="MetalloPept_cat_dom_sf"/>
</dbReference>
<dbReference type="GO" id="GO:0005615">
    <property type="term" value="C:extracellular space"/>
    <property type="evidence" value="ECO:0007669"/>
    <property type="project" value="TreeGrafter"/>
</dbReference>
<dbReference type="PANTHER" id="PTHR10201">
    <property type="entry name" value="MATRIX METALLOPROTEINASE"/>
    <property type="match status" value="1"/>
</dbReference>
<feature type="repeat" description="Hemopexin" evidence="13">
    <location>
        <begin position="445"/>
        <end position="490"/>
    </location>
</feature>
<dbReference type="GO" id="GO:0030574">
    <property type="term" value="P:collagen catabolic process"/>
    <property type="evidence" value="ECO:0007669"/>
    <property type="project" value="TreeGrafter"/>
</dbReference>
<dbReference type="FunFam" id="2.110.10.10:FF:000018">
    <property type="entry name" value="Matrix metallopeptidase 25b"/>
    <property type="match status" value="1"/>
</dbReference>
<dbReference type="InterPro" id="IPR006026">
    <property type="entry name" value="Peptidase_Metallo"/>
</dbReference>
<dbReference type="AlphaFoldDB" id="A0AAN7ZM88"/>
<keyword evidence="2" id="KW-0645">Protease</keyword>
<feature type="signal peptide" evidence="15">
    <location>
        <begin position="1"/>
        <end position="16"/>
    </location>
</feature>
<evidence type="ECO:0000256" key="4">
    <source>
        <dbReference type="ARBA" id="ARBA00022729"/>
    </source>
</evidence>
<dbReference type="PANTHER" id="PTHR10201:SF169">
    <property type="entry name" value="MATRIX METALLOPROTEINASE-16-LIKE PROTEIN"/>
    <property type="match status" value="1"/>
</dbReference>
<feature type="binding site" evidence="12">
    <location>
        <position position="201"/>
    </location>
    <ligand>
        <name>Ca(2+)</name>
        <dbReference type="ChEBI" id="CHEBI:29108"/>
        <label>2</label>
    </ligand>
</feature>
<dbReference type="Gene3D" id="2.110.10.10">
    <property type="entry name" value="Hemopexin-like domain"/>
    <property type="match status" value="1"/>
</dbReference>
<sequence length="663" mass="75734">MKCFFCFLILLKVALCHPVPVPSPSSTISTLPTSETFDFMKRYGYLDDTPNSEALYTEDAIRDVIKSMQKFGGIPQTGIVDNATLALMKAPRCGVPDIIRDSRSKRYVLGSRGWKKRHITYYLYNWTPKLGEEAVAQNIQKALDTWGKYGRLTFNRVYDFNADIIVMFARGPHGDNFAFDGPGEVLAHAFFPSDFHGRGGDIHFDDEEEWTVHTQESHKGTDFFTVAFHELGHSLGLSHSPVITSIMFPYYQGYANDLDYDDILGMYDLYIQGMPESRPEHIPPSPPKPPTRRTTTEYYDEEDNDDSNEKTDRDDDDDHNEDDNNEIPQVPETGETETGYDSNGDDDHPDQGAKEPGEDGKDNDLPDEGATSEDLPDEDGKDNDVPDEGATEDLPDEGEELPDENEDGKDDDHSDENEDGNDVDVPDEDVKDDLPVSNSIPDVCEGNIDAISTIREELFVFKGEYFWRLKDKNQIDPGYPARIQQMFPLPESVHKIDAVYERPDAMIVLFTGNQFWVYNGNVFVEDSPQPLSKYGLPDDLDKIDAVINWPKNGKTYLFKNDRMWRFNENTKTLDAGYPMHIQRWRGVPEYLDAAMSWTDGKTYFFKGKLYWAFDDTWVSVTETSPLPMPQLWLGCPEKQFVRDYFAHHKPKNETDYHQLYGQP</sequence>
<evidence type="ECO:0000259" key="16">
    <source>
        <dbReference type="SMART" id="SM00235"/>
    </source>
</evidence>
<dbReference type="Gene3D" id="3.40.390.10">
    <property type="entry name" value="Collagenase (Catalytic Domain)"/>
    <property type="match status" value="1"/>
</dbReference>
<dbReference type="PRINTS" id="PR00138">
    <property type="entry name" value="MATRIXIN"/>
</dbReference>
<evidence type="ECO:0000256" key="2">
    <source>
        <dbReference type="ARBA" id="ARBA00022670"/>
    </source>
</evidence>
<feature type="compositionally biased region" description="Acidic residues" evidence="14">
    <location>
        <begin position="365"/>
        <end position="431"/>
    </location>
</feature>
<dbReference type="InterPro" id="IPR036375">
    <property type="entry name" value="Hemopexin-like_dom_sf"/>
</dbReference>
<keyword evidence="3 11" id="KW-0479">Metal-binding</keyword>
<feature type="binding site" evidence="11">
    <location>
        <position position="239"/>
    </location>
    <ligand>
        <name>Zn(2+)</name>
        <dbReference type="ChEBI" id="CHEBI:29105"/>
        <label>2</label>
        <note>catalytic</note>
    </ligand>
</feature>
<dbReference type="GO" id="GO:0030198">
    <property type="term" value="P:extracellular matrix organization"/>
    <property type="evidence" value="ECO:0007669"/>
    <property type="project" value="TreeGrafter"/>
</dbReference>
<feature type="binding site" description="in inhibited form" evidence="12">
    <location>
        <position position="93"/>
    </location>
    <ligand>
        <name>Zn(2+)</name>
        <dbReference type="ChEBI" id="CHEBI:29105"/>
        <label>2</label>
        <note>catalytic</note>
    </ligand>
</feature>
<feature type="chain" id="PRO_5042817989" description="Peptidase metallopeptidase domain-containing protein" evidence="15">
    <location>
        <begin position="17"/>
        <end position="663"/>
    </location>
</feature>
<feature type="binding site" evidence="12">
    <location>
        <position position="175"/>
    </location>
    <ligand>
        <name>Zn(2+)</name>
        <dbReference type="ChEBI" id="CHEBI:29105"/>
        <label>1</label>
    </ligand>
</feature>
<evidence type="ECO:0000313" key="18">
    <source>
        <dbReference type="Proteomes" id="UP001329430"/>
    </source>
</evidence>
<feature type="binding site" evidence="12">
    <location>
        <position position="247"/>
    </location>
    <ligand>
        <name>Zn(2+)</name>
        <dbReference type="ChEBI" id="CHEBI:29105"/>
        <label>2</label>
        <note>catalytic</note>
    </ligand>
</feature>
<dbReference type="GO" id="GO:0008270">
    <property type="term" value="F:zinc ion binding"/>
    <property type="evidence" value="ECO:0007669"/>
    <property type="project" value="InterPro"/>
</dbReference>
<evidence type="ECO:0000256" key="5">
    <source>
        <dbReference type="ARBA" id="ARBA00022737"/>
    </source>
</evidence>
<comment type="cofactor">
    <cofactor evidence="12">
        <name>Ca(2+)</name>
        <dbReference type="ChEBI" id="CHEBI:29108"/>
    </cofactor>
    <text evidence="12">Can bind about 5 Ca(2+) ions per subunit.</text>
</comment>
<keyword evidence="6" id="KW-0378">Hydrolase</keyword>
<evidence type="ECO:0000256" key="8">
    <source>
        <dbReference type="ARBA" id="ARBA00023049"/>
    </source>
</evidence>
<dbReference type="EMBL" id="JAVRBK010000004">
    <property type="protein sequence ID" value="KAK5644318.1"/>
    <property type="molecule type" value="Genomic_DNA"/>
</dbReference>
<feature type="binding site" evidence="12">
    <location>
        <position position="173"/>
    </location>
    <ligand>
        <name>Zn(2+)</name>
        <dbReference type="ChEBI" id="CHEBI:29105"/>
        <label>1</label>
    </ligand>
</feature>
<comment type="cofactor">
    <cofactor evidence="12">
        <name>Zn(2+)</name>
        <dbReference type="ChEBI" id="CHEBI:29105"/>
    </cofactor>
    <text evidence="12">Binds 2 Zn(2+) ions per subunit.</text>
</comment>
<organism evidence="17 18">
    <name type="scientific">Pyrocoelia pectoralis</name>
    <dbReference type="NCBI Taxonomy" id="417401"/>
    <lineage>
        <taxon>Eukaryota</taxon>
        <taxon>Metazoa</taxon>
        <taxon>Ecdysozoa</taxon>
        <taxon>Arthropoda</taxon>
        <taxon>Hexapoda</taxon>
        <taxon>Insecta</taxon>
        <taxon>Pterygota</taxon>
        <taxon>Neoptera</taxon>
        <taxon>Endopterygota</taxon>
        <taxon>Coleoptera</taxon>
        <taxon>Polyphaga</taxon>
        <taxon>Elateriformia</taxon>
        <taxon>Elateroidea</taxon>
        <taxon>Lampyridae</taxon>
        <taxon>Lampyrinae</taxon>
        <taxon>Pyrocoelia</taxon>
    </lineage>
</organism>
<feature type="binding site" evidence="12">
    <location>
        <position position="451"/>
    </location>
    <ligand>
        <name>Ca(2+)</name>
        <dbReference type="ChEBI" id="CHEBI:29108"/>
        <label>5</label>
    </ligand>
</feature>
<dbReference type="GO" id="GO:0004222">
    <property type="term" value="F:metalloendopeptidase activity"/>
    <property type="evidence" value="ECO:0007669"/>
    <property type="project" value="InterPro"/>
</dbReference>
<dbReference type="PROSITE" id="PS00546">
    <property type="entry name" value="CYSTEINE_SWITCH"/>
    <property type="match status" value="1"/>
</dbReference>
<keyword evidence="8" id="KW-0482">Metalloprotease</keyword>
<evidence type="ECO:0000256" key="11">
    <source>
        <dbReference type="PIRSR" id="PIRSR001191-2"/>
    </source>
</evidence>
<dbReference type="InterPro" id="IPR001818">
    <property type="entry name" value="Pept_M10_metallopeptidase"/>
</dbReference>
<feature type="binding site" evidence="12">
    <location>
        <position position="203"/>
    </location>
    <ligand>
        <name>Zn(2+)</name>
        <dbReference type="ChEBI" id="CHEBI:29105"/>
        <label>1</label>
    </ligand>
</feature>
<dbReference type="PIRSF" id="PIRSF001191">
    <property type="entry name" value="Peptidase_M10A_matrix"/>
    <property type="match status" value="1"/>
</dbReference>
<feature type="binding site" evidence="12">
    <location>
        <position position="208"/>
    </location>
    <ligand>
        <name>Ca(2+)</name>
        <dbReference type="ChEBI" id="CHEBI:29108"/>
        <label>1</label>
    </ligand>
</feature>
<dbReference type="Proteomes" id="UP001329430">
    <property type="component" value="Chromosome 4"/>
</dbReference>
<dbReference type="InterPro" id="IPR036365">
    <property type="entry name" value="PGBD-like_sf"/>
</dbReference>
<feature type="binding site" evidence="12">
    <location>
        <position position="188"/>
    </location>
    <ligand>
        <name>Zn(2+)</name>
        <dbReference type="ChEBI" id="CHEBI:29105"/>
        <label>1</label>
    </ligand>
</feature>
<feature type="binding site" evidence="12">
    <location>
        <position position="206"/>
    </location>
    <ligand>
        <name>Ca(2+)</name>
        <dbReference type="ChEBI" id="CHEBI:29108"/>
        <label>1</label>
    </ligand>
</feature>
<evidence type="ECO:0000256" key="15">
    <source>
        <dbReference type="SAM" id="SignalP"/>
    </source>
</evidence>
<feature type="binding site" evidence="12">
    <location>
        <position position="497"/>
    </location>
    <ligand>
        <name>Ca(2+)</name>
        <dbReference type="ChEBI" id="CHEBI:29108"/>
        <label>4</label>
    </ligand>
</feature>
<dbReference type="InterPro" id="IPR021190">
    <property type="entry name" value="Pept_M10A"/>
</dbReference>
<feature type="binding site" evidence="12">
    <location>
        <position position="592"/>
    </location>
    <ligand>
        <name>Ca(2+)</name>
        <dbReference type="ChEBI" id="CHEBI:29108"/>
        <label>4</label>
    </ligand>
</feature>
<feature type="domain" description="Peptidase metallopeptidase" evidence="16">
    <location>
        <begin position="110"/>
        <end position="272"/>
    </location>
</feature>
<feature type="binding site" evidence="12">
    <location>
        <position position="181"/>
    </location>
    <ligand>
        <name>Ca(2+)</name>
        <dbReference type="ChEBI" id="CHEBI:29108"/>
        <label>3</label>
    </ligand>
</feature>
<dbReference type="CDD" id="cd00094">
    <property type="entry name" value="HX"/>
    <property type="match status" value="1"/>
</dbReference>
<comment type="caution">
    <text evidence="17">The sequence shown here is derived from an EMBL/GenBank/DDBJ whole genome shotgun (WGS) entry which is preliminary data.</text>
</comment>
<feature type="region of interest" description="Disordered" evidence="14">
    <location>
        <begin position="275"/>
        <end position="439"/>
    </location>
</feature>
<feature type="binding site" evidence="12">
    <location>
        <position position="199"/>
    </location>
    <ligand>
        <name>Ca(2+)</name>
        <dbReference type="ChEBI" id="CHEBI:29108"/>
        <label>2</label>
    </ligand>
</feature>
<dbReference type="InterPro" id="IPR000585">
    <property type="entry name" value="Hemopexin-like_dom"/>
</dbReference>
<evidence type="ECO:0000256" key="9">
    <source>
        <dbReference type="ARBA" id="ARBA00023145"/>
    </source>
</evidence>